<evidence type="ECO:0000256" key="4">
    <source>
        <dbReference type="ARBA" id="ARBA00022741"/>
    </source>
</evidence>
<evidence type="ECO:0000313" key="9">
    <source>
        <dbReference type="EMBL" id="KAK0419441.1"/>
    </source>
</evidence>
<comment type="similarity">
    <text evidence="7">Belongs to the protein kinase superfamily. CK1 Ser/Thr protein kinase family.</text>
</comment>
<dbReference type="EMBL" id="JAUCMV010000002">
    <property type="protein sequence ID" value="KAK0419441.1"/>
    <property type="molecule type" value="Genomic_DNA"/>
</dbReference>
<keyword evidence="2" id="KW-0723">Serine/threonine-protein kinase</keyword>
<evidence type="ECO:0000313" key="10">
    <source>
        <dbReference type="Proteomes" id="UP001175271"/>
    </source>
</evidence>
<dbReference type="SMART" id="SM00220">
    <property type="entry name" value="S_TKc"/>
    <property type="match status" value="1"/>
</dbReference>
<organism evidence="9 10">
    <name type="scientific">Steinernema hermaphroditum</name>
    <dbReference type="NCBI Taxonomy" id="289476"/>
    <lineage>
        <taxon>Eukaryota</taxon>
        <taxon>Metazoa</taxon>
        <taxon>Ecdysozoa</taxon>
        <taxon>Nematoda</taxon>
        <taxon>Chromadorea</taxon>
        <taxon>Rhabditida</taxon>
        <taxon>Tylenchina</taxon>
        <taxon>Panagrolaimomorpha</taxon>
        <taxon>Strongyloidoidea</taxon>
        <taxon>Steinernematidae</taxon>
        <taxon>Steinernema</taxon>
    </lineage>
</organism>
<name>A0AA39I9F3_9BILA</name>
<dbReference type="FunFam" id="3.30.200.20:FF:000358">
    <property type="entry name" value="Tau tubulin kinase 2b"/>
    <property type="match status" value="1"/>
</dbReference>
<keyword evidence="5" id="KW-0418">Kinase</keyword>
<evidence type="ECO:0000256" key="2">
    <source>
        <dbReference type="ARBA" id="ARBA00022527"/>
    </source>
</evidence>
<evidence type="ECO:0000256" key="5">
    <source>
        <dbReference type="ARBA" id="ARBA00022777"/>
    </source>
</evidence>
<reference evidence="9" key="1">
    <citation type="submission" date="2023-06" db="EMBL/GenBank/DDBJ databases">
        <title>Genomic analysis of the entomopathogenic nematode Steinernema hermaphroditum.</title>
        <authorList>
            <person name="Schwarz E.M."/>
            <person name="Heppert J.K."/>
            <person name="Baniya A."/>
            <person name="Schwartz H.T."/>
            <person name="Tan C.-H."/>
            <person name="Antoshechkin I."/>
            <person name="Sternberg P.W."/>
            <person name="Goodrich-Blair H."/>
            <person name="Dillman A.R."/>
        </authorList>
    </citation>
    <scope>NUCLEOTIDE SEQUENCE</scope>
    <source>
        <strain evidence="9">PS9179</strain>
        <tissue evidence="9">Whole animal</tissue>
    </source>
</reference>
<dbReference type="InterPro" id="IPR050235">
    <property type="entry name" value="CK1_Ser-Thr_kinase"/>
</dbReference>
<keyword evidence="6" id="KW-0067">ATP-binding</keyword>
<sequence length="362" mass="41642">MPTVTDVLVDLVPGKVINNRWKIEGKLGEGCCGAVFKVHDINHTNVKAALKVEPNEESINVLKKEASVLKQLQVRQHTMRLVYSGRRELYSYVVMSLLGRSLNDIRREIEGVYMTAGTVSRIGVHGLYAIKQLHEIGYVHRDIKPANMVTGRLGYQRRIIYLIDYGMARNYAVWEDGKPRIRRSRDNVLLRGTVRFCAPTVHDRREQGRRDDIWSFLYMLVELHVGLPWPGKPEDKVEQMKRETTDAELLADCPKEWMEVMTHIHTLAYETRPNYRMIYNCFMATMARLNVTFDDPYDWETPADLEKLPPKMSMKSALNSTKKNAEKDRSDLGTIMSKVGGESAYVYPTTVAAEFDKDDIRL</sequence>
<keyword evidence="10" id="KW-1185">Reference proteome</keyword>
<dbReference type="Proteomes" id="UP001175271">
    <property type="component" value="Unassembled WGS sequence"/>
</dbReference>
<keyword evidence="4" id="KW-0547">Nucleotide-binding</keyword>
<evidence type="ECO:0000256" key="7">
    <source>
        <dbReference type="ARBA" id="ARBA00061588"/>
    </source>
</evidence>
<evidence type="ECO:0000256" key="3">
    <source>
        <dbReference type="ARBA" id="ARBA00022679"/>
    </source>
</evidence>
<evidence type="ECO:0000256" key="6">
    <source>
        <dbReference type="ARBA" id="ARBA00022840"/>
    </source>
</evidence>
<dbReference type="Gene3D" id="1.10.510.10">
    <property type="entry name" value="Transferase(Phosphotransferase) domain 1"/>
    <property type="match status" value="1"/>
</dbReference>
<evidence type="ECO:0000259" key="8">
    <source>
        <dbReference type="PROSITE" id="PS50011"/>
    </source>
</evidence>
<dbReference type="InterPro" id="IPR008271">
    <property type="entry name" value="Ser/Thr_kinase_AS"/>
</dbReference>
<dbReference type="GO" id="GO:0004674">
    <property type="term" value="F:protein serine/threonine kinase activity"/>
    <property type="evidence" value="ECO:0007669"/>
    <property type="project" value="UniProtKB-KW"/>
</dbReference>
<dbReference type="SUPFAM" id="SSF56112">
    <property type="entry name" value="Protein kinase-like (PK-like)"/>
    <property type="match status" value="1"/>
</dbReference>
<comment type="caution">
    <text evidence="9">The sequence shown here is derived from an EMBL/GenBank/DDBJ whole genome shotgun (WGS) entry which is preliminary data.</text>
</comment>
<protein>
    <recommendedName>
        <fullName evidence="1">non-specific serine/threonine protein kinase</fullName>
        <ecNumber evidence="1">2.7.11.1</ecNumber>
    </recommendedName>
</protein>
<dbReference type="AlphaFoldDB" id="A0AA39I9F3"/>
<proteinExistence type="inferred from homology"/>
<dbReference type="Pfam" id="PF00069">
    <property type="entry name" value="Pkinase"/>
    <property type="match status" value="1"/>
</dbReference>
<dbReference type="EC" id="2.7.11.1" evidence="1"/>
<accession>A0AA39I9F3</accession>
<dbReference type="InterPro" id="IPR000719">
    <property type="entry name" value="Prot_kinase_dom"/>
</dbReference>
<dbReference type="GO" id="GO:0005524">
    <property type="term" value="F:ATP binding"/>
    <property type="evidence" value="ECO:0007669"/>
    <property type="project" value="UniProtKB-KW"/>
</dbReference>
<dbReference type="PROSITE" id="PS00108">
    <property type="entry name" value="PROTEIN_KINASE_ST"/>
    <property type="match status" value="1"/>
</dbReference>
<dbReference type="PANTHER" id="PTHR11909">
    <property type="entry name" value="CASEIN KINASE-RELATED"/>
    <property type="match status" value="1"/>
</dbReference>
<dbReference type="InterPro" id="IPR011009">
    <property type="entry name" value="Kinase-like_dom_sf"/>
</dbReference>
<gene>
    <name evidence="9" type="ORF">QR680_014147</name>
</gene>
<feature type="domain" description="Protein kinase" evidence="8">
    <location>
        <begin position="21"/>
        <end position="286"/>
    </location>
</feature>
<dbReference type="GO" id="GO:0015630">
    <property type="term" value="C:microtubule cytoskeleton"/>
    <property type="evidence" value="ECO:0007669"/>
    <property type="project" value="UniProtKB-ARBA"/>
</dbReference>
<keyword evidence="3" id="KW-0808">Transferase</keyword>
<evidence type="ECO:0000256" key="1">
    <source>
        <dbReference type="ARBA" id="ARBA00012513"/>
    </source>
</evidence>
<dbReference type="PROSITE" id="PS50011">
    <property type="entry name" value="PROTEIN_KINASE_DOM"/>
    <property type="match status" value="1"/>
</dbReference>